<evidence type="ECO:0000313" key="8">
    <source>
        <dbReference type="EMBL" id="KAG5627110.1"/>
    </source>
</evidence>
<dbReference type="InterPro" id="IPR027417">
    <property type="entry name" value="P-loop_NTPase"/>
</dbReference>
<evidence type="ECO:0000313" key="9">
    <source>
        <dbReference type="Proteomes" id="UP000824120"/>
    </source>
</evidence>
<feature type="region of interest" description="Disordered" evidence="5">
    <location>
        <begin position="1171"/>
        <end position="1190"/>
    </location>
</feature>
<dbReference type="Gene3D" id="3.40.50.300">
    <property type="entry name" value="P-loop containing nucleotide triphosphate hydrolases"/>
    <property type="match status" value="1"/>
</dbReference>
<dbReference type="CDD" id="cd04133">
    <property type="entry name" value="Rop_like"/>
    <property type="match status" value="1"/>
</dbReference>
<dbReference type="SMART" id="SM00176">
    <property type="entry name" value="RAN"/>
    <property type="match status" value="1"/>
</dbReference>
<dbReference type="GO" id="GO:0005525">
    <property type="term" value="F:GTP binding"/>
    <property type="evidence" value="ECO:0007669"/>
    <property type="project" value="UniProtKB-KW"/>
</dbReference>
<dbReference type="FunFam" id="3.40.50.300:FF:000118">
    <property type="entry name" value="Rho-related GTP-binding protein RhoG"/>
    <property type="match status" value="1"/>
</dbReference>
<dbReference type="Pfam" id="PF00071">
    <property type="entry name" value="Ras"/>
    <property type="match status" value="1"/>
</dbReference>
<dbReference type="SMART" id="SM00360">
    <property type="entry name" value="RRM"/>
    <property type="match status" value="3"/>
</dbReference>
<evidence type="ECO:0000256" key="5">
    <source>
        <dbReference type="SAM" id="MobiDB-lite"/>
    </source>
</evidence>
<dbReference type="Pfam" id="PF00076">
    <property type="entry name" value="RRM_1"/>
    <property type="match status" value="3"/>
</dbReference>
<evidence type="ECO:0000256" key="2">
    <source>
        <dbReference type="ARBA" id="ARBA00022884"/>
    </source>
</evidence>
<feature type="transmembrane region" description="Helical" evidence="6">
    <location>
        <begin position="1224"/>
        <end position="1243"/>
    </location>
</feature>
<dbReference type="PRINTS" id="PR00449">
    <property type="entry name" value="RASTRNSFRMNG"/>
</dbReference>
<comment type="caution">
    <text evidence="8">The sequence shown here is derived from an EMBL/GenBank/DDBJ whole genome shotgun (WGS) entry which is preliminary data.</text>
</comment>
<feature type="region of interest" description="Disordered" evidence="5">
    <location>
        <begin position="468"/>
        <end position="505"/>
    </location>
</feature>
<feature type="compositionally biased region" description="Basic and acidic residues" evidence="5">
    <location>
        <begin position="519"/>
        <end position="571"/>
    </location>
</feature>
<dbReference type="InterPro" id="IPR012677">
    <property type="entry name" value="Nucleotide-bd_a/b_plait_sf"/>
</dbReference>
<feature type="domain" description="RRM" evidence="7">
    <location>
        <begin position="853"/>
        <end position="933"/>
    </location>
</feature>
<dbReference type="FunFam" id="3.30.70.330:FF:000187">
    <property type="entry name" value="Heterogeneous nuclear ribonucleoprotein Q"/>
    <property type="match status" value="1"/>
</dbReference>
<dbReference type="Gene3D" id="3.30.70.330">
    <property type="match status" value="3"/>
</dbReference>
<dbReference type="InterPro" id="IPR005225">
    <property type="entry name" value="Small_GTP-bd"/>
</dbReference>
<dbReference type="EMBL" id="JACXVP010000002">
    <property type="protein sequence ID" value="KAG5627110.1"/>
    <property type="molecule type" value="Genomic_DNA"/>
</dbReference>
<dbReference type="PROSITE" id="PS51420">
    <property type="entry name" value="RHO"/>
    <property type="match status" value="1"/>
</dbReference>
<keyword evidence="6" id="KW-0812">Transmembrane</keyword>
<dbReference type="GO" id="GO:0003723">
    <property type="term" value="F:RNA binding"/>
    <property type="evidence" value="ECO:0007669"/>
    <property type="project" value="UniProtKB-UniRule"/>
</dbReference>
<feature type="compositionally biased region" description="Basic and acidic residues" evidence="5">
    <location>
        <begin position="1031"/>
        <end position="1042"/>
    </location>
</feature>
<dbReference type="InterPro" id="IPR035979">
    <property type="entry name" value="RBD_domain_sf"/>
</dbReference>
<feature type="region of interest" description="Disordered" evidence="5">
    <location>
        <begin position="938"/>
        <end position="1166"/>
    </location>
</feature>
<feature type="transmembrane region" description="Helical" evidence="6">
    <location>
        <begin position="1250"/>
        <end position="1270"/>
    </location>
</feature>
<dbReference type="OrthoDB" id="3800936at2759"/>
<dbReference type="SMART" id="SM00175">
    <property type="entry name" value="RAB"/>
    <property type="match status" value="1"/>
</dbReference>
<dbReference type="NCBIfam" id="TIGR00231">
    <property type="entry name" value="small_GTP"/>
    <property type="match status" value="1"/>
</dbReference>
<protein>
    <recommendedName>
        <fullName evidence="7">RRM domain-containing protein</fullName>
    </recommendedName>
</protein>
<reference evidence="8 9" key="1">
    <citation type="submission" date="2020-09" db="EMBL/GenBank/DDBJ databases">
        <title>De no assembly of potato wild relative species, Solanum commersonii.</title>
        <authorList>
            <person name="Cho K."/>
        </authorList>
    </citation>
    <scope>NUCLEOTIDE SEQUENCE [LARGE SCALE GENOMIC DNA]</scope>
    <source>
        <strain evidence="8">LZ3.2</strain>
        <tissue evidence="8">Leaf</tissue>
    </source>
</reference>
<dbReference type="Proteomes" id="UP000824120">
    <property type="component" value="Chromosome 2"/>
</dbReference>
<dbReference type="SUPFAM" id="SSF52540">
    <property type="entry name" value="P-loop containing nucleoside triphosphate hydrolases"/>
    <property type="match status" value="1"/>
</dbReference>
<dbReference type="InterPro" id="IPR000504">
    <property type="entry name" value="RRM_dom"/>
</dbReference>
<keyword evidence="3" id="KW-0342">GTP-binding</keyword>
<feature type="compositionally biased region" description="Low complexity" evidence="5">
    <location>
        <begin position="1171"/>
        <end position="1188"/>
    </location>
</feature>
<evidence type="ECO:0000259" key="7">
    <source>
        <dbReference type="PROSITE" id="PS50102"/>
    </source>
</evidence>
<feature type="compositionally biased region" description="Basic and acidic residues" evidence="5">
    <location>
        <begin position="1097"/>
        <end position="1116"/>
    </location>
</feature>
<feature type="compositionally biased region" description="Low complexity" evidence="5">
    <location>
        <begin position="1070"/>
        <end position="1089"/>
    </location>
</feature>
<evidence type="ECO:0000256" key="6">
    <source>
        <dbReference type="SAM" id="Phobius"/>
    </source>
</evidence>
<feature type="compositionally biased region" description="Basic and acidic residues" evidence="5">
    <location>
        <begin position="640"/>
        <end position="653"/>
    </location>
</feature>
<dbReference type="InterPro" id="IPR005069">
    <property type="entry name" value="Nucl-diP-sugar_transferase"/>
</dbReference>
<dbReference type="InterPro" id="IPR001806">
    <property type="entry name" value="Small_GTPase"/>
</dbReference>
<dbReference type="Pfam" id="PF03407">
    <property type="entry name" value="Nucleotid_trans"/>
    <property type="match status" value="1"/>
</dbReference>
<dbReference type="PANTHER" id="PTHR21245">
    <property type="entry name" value="HETEROGENEOUS NUCLEAR RIBONUCLEOPROTEIN"/>
    <property type="match status" value="1"/>
</dbReference>
<dbReference type="SMART" id="SM00173">
    <property type="entry name" value="RAS"/>
    <property type="match status" value="1"/>
</dbReference>
<dbReference type="GO" id="GO:0003924">
    <property type="term" value="F:GTPase activity"/>
    <property type="evidence" value="ECO:0007669"/>
    <property type="project" value="InterPro"/>
</dbReference>
<sequence>MNNSTSASNNATTTGTKFIKCVTVGDGAVGKTCLLISYTSNTFPTDYVPTVFDNFSANVNVDGKIVNLGLWDTAGQEDYNRLRPLSYRGADVFLLAFSLISRPSFENISKKWVPELRHYAPSVPIVLVGTKLDLREDKQFRRDYPGACTISTEQGEELKKQIGAVAYVECSAKTQQNVKAVFDTAIKGMAKNELEEALKKASMAEKTVIITVINKAYVEPYNGEYPSMFDLFLEGFWEGESTRVLLEHLLVVAVDQTAYERCRFRRLHCYRLVTGDGDFAGEKIYMSEEFIKMMWRRTRFLMEVLKLGYNFIFTDTDVMWLRNPFLLLNKSKKLDLQMSTDRFNGDSFSYSNSINTGFYYVRSNRKTITLFEIWYAMRRNSKGMKEQDVLAKLLREGVDKELYLRMKFLDTLYFGGFCSDNKDVKLVMTVHANCCRTIEAKVADLKNVLVDWKRFKVGHVAAAAENMPPKAVKKTTTGSSLKRGGRTARGTPKSQGNQPVAAADEPVKVEVSAVVEEKKKVEVKQESKPVADRKAEPEKPVKSVENRVVAEKKDDVKESVDEYEKGERLDLEDNDPEFEPEEYGGVDYDERGIEHEDVQEEDYEIEEDPQEGDDGEEEEGDMVEEEVEEHEDIEGEEENEHASGEEHEHEHAEMVDAAEDAEHHEVAKERLKRKEFEIFIGGLDKDAVEDDLRKIFSQVGEVTEVRLLMNPQTKKNKGFAFLRFATVEQAKRACIELKNPVVNGKKCGVSPSQDSDTLFLGNICKSWTKEALKEKLKHYGIDNVEDLTLVEDTNNEGMNRGFAFLEFPSRSEAMDAFKRLQKRDIVFGVDRPAKVSFADSFIDPGDEIMAQVKTIFIDGLSASWDEDRVRDLLKQYGKIEKIELARNMPSAKRKDFGFVSFDTHDAAVICVKSINNEELGEGDKKVKVRARLSRPLQRGRGRYGARDLRPRRGLMRGPPAPWSRPVSRRLPVRGSRVSSRVPPLADRSFKRPVAMRDRRPVMAPRGRPMSPLSSRSYDRRPPVPSYSKSNLKREYARHEEIPPPRSRATVDYSSRFPSDRRVSYRDDYSSRSSGYSDFPRGTARTTTRRTYVDDDYEQRYERPPPAYREGRGREYDSTSGSKRSYSAMDDVPPRYADAGPRPSRSRLDYELGGASGTQYGDYSDSRLGRSNAGYSGSRSSLSGQDSHGMYSSRQGGYGGGEVLVFFEKSGAHAPMMAVVSVECIHLAMVAITCLVAMMLLVALTHQPIPVTWVVVVIWAVVILDLITKLWGRWSYKVYTCVSSNKSCSGR</sequence>
<keyword evidence="6" id="KW-1133">Transmembrane helix</keyword>
<organism evidence="8 9">
    <name type="scientific">Solanum commersonii</name>
    <name type="common">Commerson's wild potato</name>
    <name type="synonym">Commerson's nightshade</name>
    <dbReference type="NCBI Taxonomy" id="4109"/>
    <lineage>
        <taxon>Eukaryota</taxon>
        <taxon>Viridiplantae</taxon>
        <taxon>Streptophyta</taxon>
        <taxon>Embryophyta</taxon>
        <taxon>Tracheophyta</taxon>
        <taxon>Spermatophyta</taxon>
        <taxon>Magnoliopsida</taxon>
        <taxon>eudicotyledons</taxon>
        <taxon>Gunneridae</taxon>
        <taxon>Pentapetalae</taxon>
        <taxon>asterids</taxon>
        <taxon>lamiids</taxon>
        <taxon>Solanales</taxon>
        <taxon>Solanaceae</taxon>
        <taxon>Solanoideae</taxon>
        <taxon>Solaneae</taxon>
        <taxon>Solanum</taxon>
    </lineage>
</organism>
<dbReference type="CDD" id="cd00590">
    <property type="entry name" value="RRM_SF"/>
    <property type="match status" value="3"/>
</dbReference>
<dbReference type="PROSITE" id="PS50102">
    <property type="entry name" value="RRM"/>
    <property type="match status" value="3"/>
</dbReference>
<gene>
    <name evidence="8" type="ORF">H5410_012328</name>
</gene>
<feature type="domain" description="RRM" evidence="7">
    <location>
        <begin position="756"/>
        <end position="840"/>
    </location>
</feature>
<feature type="compositionally biased region" description="Acidic residues" evidence="5">
    <location>
        <begin position="597"/>
        <end position="639"/>
    </location>
</feature>
<keyword evidence="2 4" id="KW-0694">RNA-binding</keyword>
<accession>A0A9J6ARB5</accession>
<dbReference type="PROSITE" id="PS51419">
    <property type="entry name" value="RAB"/>
    <property type="match status" value="1"/>
</dbReference>
<proteinExistence type="predicted"/>
<dbReference type="PROSITE" id="PS51421">
    <property type="entry name" value="RAS"/>
    <property type="match status" value="1"/>
</dbReference>
<evidence type="ECO:0000256" key="4">
    <source>
        <dbReference type="PROSITE-ProRule" id="PRU00176"/>
    </source>
</evidence>
<name>A0A9J6ARB5_SOLCO</name>
<dbReference type="SMART" id="SM00174">
    <property type="entry name" value="RHO"/>
    <property type="match status" value="1"/>
</dbReference>
<evidence type="ECO:0000256" key="1">
    <source>
        <dbReference type="ARBA" id="ARBA00022741"/>
    </source>
</evidence>
<feature type="compositionally biased region" description="Basic and acidic residues" evidence="5">
    <location>
        <begin position="1057"/>
        <end position="1069"/>
    </location>
</feature>
<keyword evidence="9" id="KW-1185">Reference proteome</keyword>
<evidence type="ECO:0000256" key="3">
    <source>
        <dbReference type="ARBA" id="ARBA00023134"/>
    </source>
</evidence>
<dbReference type="SUPFAM" id="SSF54928">
    <property type="entry name" value="RNA-binding domain, RBD"/>
    <property type="match status" value="2"/>
</dbReference>
<feature type="region of interest" description="Disordered" evidence="5">
    <location>
        <begin position="519"/>
        <end position="653"/>
    </location>
</feature>
<keyword evidence="1" id="KW-0547">Nucleotide-binding</keyword>
<keyword evidence="6" id="KW-0472">Membrane</keyword>
<feature type="compositionally biased region" description="Acidic residues" evidence="5">
    <location>
        <begin position="572"/>
        <end position="584"/>
    </location>
</feature>
<feature type="domain" description="RRM" evidence="7">
    <location>
        <begin position="676"/>
        <end position="754"/>
    </location>
</feature>